<keyword evidence="1" id="KW-1133">Transmembrane helix</keyword>
<dbReference type="Proteomes" id="UP001447188">
    <property type="component" value="Unassembled WGS sequence"/>
</dbReference>
<keyword evidence="4" id="KW-1185">Reference proteome</keyword>
<evidence type="ECO:0000256" key="1">
    <source>
        <dbReference type="SAM" id="Phobius"/>
    </source>
</evidence>
<dbReference type="Pfam" id="PF25156">
    <property type="entry name" value="PNGase_A_C"/>
    <property type="match status" value="1"/>
</dbReference>
<gene>
    <name evidence="3" type="ORF">Q9L58_005334</name>
</gene>
<sequence length="626" mass="68613">MLPKSQDDLERPEQRSWRTRSIVLNGALALFSGLAFCRFLQLGGFHPTGYAHAADDPVKPPPMDVFQVYPPVRVGQDYLPALEEGRSECNVVLMEHVFGWSYGQPFVGTYAPPECEWTNVIFNLTMTSAGRQFDRLAMMFVGDTEVFRTSTAEPTWYGIEFNYVKDMTAYSSLLRKHQKIIFDLGNLVDDVYTGSFNATLIATFYSPPQVFSTPDEFSAPADAIFAISQHKSAENQPSYYRLPQDRARQPISLPPSTIRATVSISASGNADEEFWYTNVPNEFVDTFGADNALPGNSPFREIQLLADGVLLGVAWPFATIFTGGINPGLWRPIVGIAAFDIPEYEIDITPFLPLLLQRSSPPVFEIKLVTWDSASISSDWLVSGRIFAWTDPDDPDWVTTGTIHASSSNPPIFNLAASLETNAVATRNTSLRLHMTAQRSLSVVTTINTSTGPRPASWTQGLSYTHTNLLTANGTAQKLHQLTQGTAATIGTRAVTFRWPLEVTSEFDVSPSGAFTIRAYINRGVETVDWQGSLQTRQNGSAVYQSDAGMSGGMGQEMTFVGVPKDGEGVGSYRRSVQAIGGRVVHDEESVNGRVVAKNLDTETVVEAGMVGGRRSVRSILGRGPK</sequence>
<reference evidence="3 4" key="1">
    <citation type="submission" date="2024-02" db="EMBL/GenBank/DDBJ databases">
        <title>Discinaceae phylogenomics.</title>
        <authorList>
            <person name="Dirks A.C."/>
            <person name="James T.Y."/>
        </authorList>
    </citation>
    <scope>NUCLEOTIDE SEQUENCE [LARGE SCALE GENOMIC DNA]</scope>
    <source>
        <strain evidence="3 4">ACD0624</strain>
    </source>
</reference>
<dbReference type="PANTHER" id="PTHR31104">
    <property type="entry name" value="PEPTIDE-N4-(N-ACETYL-BETA-GLUCOSAMINYL)ASPARAGINE AMIDASE A PROTEIN"/>
    <property type="match status" value="1"/>
</dbReference>
<feature type="domain" description="Peptide N-acetyl-beta-D-glucosaminyl asparaginase amidase A N-terminal" evidence="2">
    <location>
        <begin position="85"/>
        <end position="394"/>
    </location>
</feature>
<keyword evidence="1" id="KW-0472">Membrane</keyword>
<dbReference type="InterPro" id="IPR056948">
    <property type="entry name" value="PNGaseA_N"/>
</dbReference>
<organism evidence="3 4">
    <name type="scientific">Discina gigas</name>
    <dbReference type="NCBI Taxonomy" id="1032678"/>
    <lineage>
        <taxon>Eukaryota</taxon>
        <taxon>Fungi</taxon>
        <taxon>Dikarya</taxon>
        <taxon>Ascomycota</taxon>
        <taxon>Pezizomycotina</taxon>
        <taxon>Pezizomycetes</taxon>
        <taxon>Pezizales</taxon>
        <taxon>Discinaceae</taxon>
        <taxon>Discina</taxon>
    </lineage>
</organism>
<evidence type="ECO:0000313" key="3">
    <source>
        <dbReference type="EMBL" id="KAL0635700.1"/>
    </source>
</evidence>
<dbReference type="InterPro" id="IPR021102">
    <property type="entry name" value="PNGase_A"/>
</dbReference>
<name>A0ABR3GII1_9PEZI</name>
<keyword evidence="1" id="KW-0812">Transmembrane</keyword>
<evidence type="ECO:0000259" key="2">
    <source>
        <dbReference type="Pfam" id="PF12222"/>
    </source>
</evidence>
<comment type="caution">
    <text evidence="3">The sequence shown here is derived from an EMBL/GenBank/DDBJ whole genome shotgun (WGS) entry which is preliminary data.</text>
</comment>
<proteinExistence type="predicted"/>
<dbReference type="Pfam" id="PF12222">
    <property type="entry name" value="PNGaseA"/>
    <property type="match status" value="1"/>
</dbReference>
<feature type="transmembrane region" description="Helical" evidence="1">
    <location>
        <begin position="21"/>
        <end position="41"/>
    </location>
</feature>
<accession>A0ABR3GII1</accession>
<protein>
    <recommendedName>
        <fullName evidence="2">Peptide N-acetyl-beta-D-glucosaminyl asparaginase amidase A N-terminal domain-containing protein</fullName>
    </recommendedName>
</protein>
<dbReference type="EMBL" id="JBBBZM010000064">
    <property type="protein sequence ID" value="KAL0635700.1"/>
    <property type="molecule type" value="Genomic_DNA"/>
</dbReference>
<evidence type="ECO:0000313" key="4">
    <source>
        <dbReference type="Proteomes" id="UP001447188"/>
    </source>
</evidence>